<proteinExistence type="predicted"/>
<evidence type="ECO:0000256" key="1">
    <source>
        <dbReference type="SAM" id="MobiDB-lite"/>
    </source>
</evidence>
<dbReference type="KEGG" id="pcw:110211009"/>
<keyword evidence="2" id="KW-1185">Reference proteome</keyword>
<dbReference type="AlphaFoldDB" id="A0A6P5KMH0"/>
<name>A0A6P5KMH0_PHACI</name>
<feature type="compositionally biased region" description="Basic and acidic residues" evidence="1">
    <location>
        <begin position="75"/>
        <end position="87"/>
    </location>
</feature>
<accession>A0A6P5KMH0</accession>
<evidence type="ECO:0000313" key="2">
    <source>
        <dbReference type="Proteomes" id="UP000515140"/>
    </source>
</evidence>
<feature type="compositionally biased region" description="Polar residues" evidence="1">
    <location>
        <begin position="133"/>
        <end position="143"/>
    </location>
</feature>
<dbReference type="RefSeq" id="XP_020845832.1">
    <property type="nucleotide sequence ID" value="XM_020990173.1"/>
</dbReference>
<dbReference type="GeneID" id="110211009"/>
<feature type="region of interest" description="Disordered" evidence="1">
    <location>
        <begin position="1"/>
        <end position="143"/>
    </location>
</feature>
<protein>
    <submittedName>
        <fullName evidence="3 4">Uncharacterized protein LOC110211009</fullName>
    </submittedName>
</protein>
<reference evidence="3 4" key="1">
    <citation type="submission" date="2025-04" db="UniProtKB">
        <authorList>
            <consortium name="RefSeq"/>
        </authorList>
    </citation>
    <scope>IDENTIFICATION</scope>
    <source>
        <tissue evidence="3 4">Spleen</tissue>
    </source>
</reference>
<organism evidence="2 4">
    <name type="scientific">Phascolarctos cinereus</name>
    <name type="common">Koala</name>
    <dbReference type="NCBI Taxonomy" id="38626"/>
    <lineage>
        <taxon>Eukaryota</taxon>
        <taxon>Metazoa</taxon>
        <taxon>Chordata</taxon>
        <taxon>Craniata</taxon>
        <taxon>Vertebrata</taxon>
        <taxon>Euteleostomi</taxon>
        <taxon>Mammalia</taxon>
        <taxon>Metatheria</taxon>
        <taxon>Diprotodontia</taxon>
        <taxon>Phascolarctidae</taxon>
        <taxon>Phascolarctos</taxon>
    </lineage>
</organism>
<sequence length="143" mass="14871">MTSSLGSPTPRGASSIRVKGSRLRTTPLTGNGKLGAPCPSRRPDPCHLCGPQPARPGMMRGSPDQQTWRSVQGEESGRGNDRKKGGEAPDPGRMGPVHPRPFPSLRRGSPDEGPRLGAAREGGTQAGAPTPASLATSHLQPNL</sequence>
<evidence type="ECO:0000313" key="3">
    <source>
        <dbReference type="RefSeq" id="XP_020845831.1"/>
    </source>
</evidence>
<dbReference type="Proteomes" id="UP000515140">
    <property type="component" value="Unplaced"/>
</dbReference>
<dbReference type="RefSeq" id="XP_020845831.1">
    <property type="nucleotide sequence ID" value="XM_020990172.1"/>
</dbReference>
<evidence type="ECO:0000313" key="4">
    <source>
        <dbReference type="RefSeq" id="XP_020845832.1"/>
    </source>
</evidence>
<gene>
    <name evidence="3 4" type="primary">LOC110211009</name>
</gene>